<organism evidence="1 2">
    <name type="scientific">Paenimyroides tangerinum</name>
    <dbReference type="NCBI Taxonomy" id="2488728"/>
    <lineage>
        <taxon>Bacteria</taxon>
        <taxon>Pseudomonadati</taxon>
        <taxon>Bacteroidota</taxon>
        <taxon>Flavobacteriia</taxon>
        <taxon>Flavobacteriales</taxon>
        <taxon>Flavobacteriaceae</taxon>
        <taxon>Paenimyroides</taxon>
    </lineage>
</organism>
<comment type="caution">
    <text evidence="1">The sequence shown here is derived from an EMBL/GenBank/DDBJ whole genome shotgun (WGS) entry which is preliminary data.</text>
</comment>
<gene>
    <name evidence="1" type="ORF">EG240_04005</name>
</gene>
<dbReference type="AlphaFoldDB" id="A0A3P3W9Y1"/>
<dbReference type="Proteomes" id="UP000275719">
    <property type="component" value="Unassembled WGS sequence"/>
</dbReference>
<dbReference type="RefSeq" id="WP_125017678.1">
    <property type="nucleotide sequence ID" value="NZ_RQVQ01000007.1"/>
</dbReference>
<evidence type="ECO:0000313" key="1">
    <source>
        <dbReference type="EMBL" id="RRJ91955.1"/>
    </source>
</evidence>
<evidence type="ECO:0000313" key="2">
    <source>
        <dbReference type="Proteomes" id="UP000275719"/>
    </source>
</evidence>
<protein>
    <submittedName>
        <fullName evidence="1">Uncharacterized protein</fullName>
    </submittedName>
</protein>
<reference evidence="1 2" key="1">
    <citation type="submission" date="2018-11" db="EMBL/GenBank/DDBJ databases">
        <title>Flavobacterium sp. nov., YIM 102701-2 draft genome.</title>
        <authorList>
            <person name="Li G."/>
            <person name="Jiang Y."/>
        </authorList>
    </citation>
    <scope>NUCLEOTIDE SEQUENCE [LARGE SCALE GENOMIC DNA]</scope>
    <source>
        <strain evidence="1 2">YIM 102701-2</strain>
    </source>
</reference>
<name>A0A3P3W9Y1_9FLAO</name>
<sequence>MDYTDIIIKIIDRCQFIYEWFVRLFGHVVDLFEKIKNWILDLVYYIKDKITTEDEIETFLKNYIENDQLFV</sequence>
<accession>A0A3P3W9Y1</accession>
<keyword evidence="2" id="KW-1185">Reference proteome</keyword>
<proteinExistence type="predicted"/>
<dbReference type="EMBL" id="RQVQ01000007">
    <property type="protein sequence ID" value="RRJ91955.1"/>
    <property type="molecule type" value="Genomic_DNA"/>
</dbReference>
<dbReference type="OrthoDB" id="1365806at2"/>